<protein>
    <submittedName>
        <fullName evidence="1">GL24875</fullName>
    </submittedName>
</protein>
<keyword evidence="2" id="KW-1185">Reference proteome</keyword>
<evidence type="ECO:0000313" key="1">
    <source>
        <dbReference type="EMBL" id="EDW40471.1"/>
    </source>
</evidence>
<dbReference type="HOGENOM" id="CLU_2707411_0_0_1"/>
<gene>
    <name evidence="1" type="primary">Dper\GL24875</name>
    <name evidence="1" type="ORF">Dper_GL24875</name>
</gene>
<proteinExistence type="predicted"/>
<dbReference type="Proteomes" id="UP000008744">
    <property type="component" value="Unassembled WGS sequence"/>
</dbReference>
<accession>B4GRT6</accession>
<reference evidence="1 2" key="1">
    <citation type="journal article" date="2007" name="Nature">
        <title>Evolution of genes and genomes on the Drosophila phylogeny.</title>
        <authorList>
            <consortium name="Drosophila 12 Genomes Consortium"/>
            <person name="Clark A.G."/>
            <person name="Eisen M.B."/>
            <person name="Smith D.R."/>
            <person name="Bergman C.M."/>
            <person name="Oliver B."/>
            <person name="Markow T.A."/>
            <person name="Kaufman T.C."/>
            <person name="Kellis M."/>
            <person name="Gelbart W."/>
            <person name="Iyer V.N."/>
            <person name="Pollard D.A."/>
            <person name="Sackton T.B."/>
            <person name="Larracuente A.M."/>
            <person name="Singh N.D."/>
            <person name="Abad J.P."/>
            <person name="Abt D.N."/>
            <person name="Adryan B."/>
            <person name="Aguade M."/>
            <person name="Akashi H."/>
            <person name="Anderson W.W."/>
            <person name="Aquadro C.F."/>
            <person name="Ardell D.H."/>
            <person name="Arguello R."/>
            <person name="Artieri C.G."/>
            <person name="Barbash D.A."/>
            <person name="Barker D."/>
            <person name="Barsanti P."/>
            <person name="Batterham P."/>
            <person name="Batzoglou S."/>
            <person name="Begun D."/>
            <person name="Bhutkar A."/>
            <person name="Blanco E."/>
            <person name="Bosak S.A."/>
            <person name="Bradley R.K."/>
            <person name="Brand A.D."/>
            <person name="Brent M.R."/>
            <person name="Brooks A.N."/>
            <person name="Brown R.H."/>
            <person name="Butlin R.K."/>
            <person name="Caggese C."/>
            <person name="Calvi B.R."/>
            <person name="Bernardo de Carvalho A."/>
            <person name="Caspi A."/>
            <person name="Castrezana S."/>
            <person name="Celniker S.E."/>
            <person name="Chang J.L."/>
            <person name="Chapple C."/>
            <person name="Chatterji S."/>
            <person name="Chinwalla A."/>
            <person name="Civetta A."/>
            <person name="Clifton S.W."/>
            <person name="Comeron J.M."/>
            <person name="Costello J.C."/>
            <person name="Coyne J.A."/>
            <person name="Daub J."/>
            <person name="David R.G."/>
            <person name="Delcher A.L."/>
            <person name="Delehaunty K."/>
            <person name="Do C.B."/>
            <person name="Ebling H."/>
            <person name="Edwards K."/>
            <person name="Eickbush T."/>
            <person name="Evans J.D."/>
            <person name="Filipski A."/>
            <person name="Findeiss S."/>
            <person name="Freyhult E."/>
            <person name="Fulton L."/>
            <person name="Fulton R."/>
            <person name="Garcia A.C."/>
            <person name="Gardiner A."/>
            <person name="Garfield D.A."/>
            <person name="Garvin B.E."/>
            <person name="Gibson G."/>
            <person name="Gilbert D."/>
            <person name="Gnerre S."/>
            <person name="Godfrey J."/>
            <person name="Good R."/>
            <person name="Gotea V."/>
            <person name="Gravely B."/>
            <person name="Greenberg A.J."/>
            <person name="Griffiths-Jones S."/>
            <person name="Gross S."/>
            <person name="Guigo R."/>
            <person name="Gustafson E.A."/>
            <person name="Haerty W."/>
            <person name="Hahn M.W."/>
            <person name="Halligan D.L."/>
            <person name="Halpern A.L."/>
            <person name="Halter G.M."/>
            <person name="Han M.V."/>
            <person name="Heger A."/>
            <person name="Hillier L."/>
            <person name="Hinrichs A.S."/>
            <person name="Holmes I."/>
            <person name="Hoskins R.A."/>
            <person name="Hubisz M.J."/>
            <person name="Hultmark D."/>
            <person name="Huntley M.A."/>
            <person name="Jaffe D.B."/>
            <person name="Jagadeeshan S."/>
            <person name="Jeck W.R."/>
            <person name="Johnson J."/>
            <person name="Jones C.D."/>
            <person name="Jordan W.C."/>
            <person name="Karpen G.H."/>
            <person name="Kataoka E."/>
            <person name="Keightley P.D."/>
            <person name="Kheradpour P."/>
            <person name="Kirkness E.F."/>
            <person name="Koerich L.B."/>
            <person name="Kristiansen K."/>
            <person name="Kudrna D."/>
            <person name="Kulathinal R.J."/>
            <person name="Kumar S."/>
            <person name="Kwok R."/>
            <person name="Lander E."/>
            <person name="Langley C.H."/>
            <person name="Lapoint R."/>
            <person name="Lazzaro B.P."/>
            <person name="Lee S.J."/>
            <person name="Levesque L."/>
            <person name="Li R."/>
            <person name="Lin C.F."/>
            <person name="Lin M.F."/>
            <person name="Lindblad-Toh K."/>
            <person name="Llopart A."/>
            <person name="Long M."/>
            <person name="Low L."/>
            <person name="Lozovsky E."/>
            <person name="Lu J."/>
            <person name="Luo M."/>
            <person name="Machado C.A."/>
            <person name="Makalowski W."/>
            <person name="Marzo M."/>
            <person name="Matsuda M."/>
            <person name="Matzkin L."/>
            <person name="McAllister B."/>
            <person name="McBride C.S."/>
            <person name="McKernan B."/>
            <person name="McKernan K."/>
            <person name="Mendez-Lago M."/>
            <person name="Minx P."/>
            <person name="Mollenhauer M.U."/>
            <person name="Montooth K."/>
            <person name="Mount S.M."/>
            <person name="Mu X."/>
            <person name="Myers E."/>
            <person name="Negre B."/>
            <person name="Newfeld S."/>
            <person name="Nielsen R."/>
            <person name="Noor M.A."/>
            <person name="O'Grady P."/>
            <person name="Pachter L."/>
            <person name="Papaceit M."/>
            <person name="Parisi M.J."/>
            <person name="Parisi M."/>
            <person name="Parts L."/>
            <person name="Pedersen J.S."/>
            <person name="Pesole G."/>
            <person name="Phillippy A.M."/>
            <person name="Ponting C.P."/>
            <person name="Pop M."/>
            <person name="Porcelli D."/>
            <person name="Powell J.R."/>
            <person name="Prohaska S."/>
            <person name="Pruitt K."/>
            <person name="Puig M."/>
            <person name="Quesneville H."/>
            <person name="Ram K.R."/>
            <person name="Rand D."/>
            <person name="Rasmussen M.D."/>
            <person name="Reed L.K."/>
            <person name="Reenan R."/>
            <person name="Reily A."/>
            <person name="Remington K.A."/>
            <person name="Rieger T.T."/>
            <person name="Ritchie M.G."/>
            <person name="Robin C."/>
            <person name="Rogers Y.H."/>
            <person name="Rohde C."/>
            <person name="Rozas J."/>
            <person name="Rubenfield M.J."/>
            <person name="Ruiz A."/>
            <person name="Russo S."/>
            <person name="Salzberg S.L."/>
            <person name="Sanchez-Gracia A."/>
            <person name="Saranga D.J."/>
            <person name="Sato H."/>
            <person name="Schaeffer S.W."/>
            <person name="Schatz M.C."/>
            <person name="Schlenke T."/>
            <person name="Schwartz R."/>
            <person name="Segarra C."/>
            <person name="Singh R.S."/>
            <person name="Sirot L."/>
            <person name="Sirota M."/>
            <person name="Sisneros N.B."/>
            <person name="Smith C.D."/>
            <person name="Smith T.F."/>
            <person name="Spieth J."/>
            <person name="Stage D.E."/>
            <person name="Stark A."/>
            <person name="Stephan W."/>
            <person name="Strausberg R.L."/>
            <person name="Strempel S."/>
            <person name="Sturgill D."/>
            <person name="Sutton G."/>
            <person name="Sutton G.G."/>
            <person name="Tao W."/>
            <person name="Teichmann S."/>
            <person name="Tobari Y.N."/>
            <person name="Tomimura Y."/>
            <person name="Tsolas J.M."/>
            <person name="Valente V.L."/>
            <person name="Venter E."/>
            <person name="Venter J.C."/>
            <person name="Vicario S."/>
            <person name="Vieira F.G."/>
            <person name="Vilella A.J."/>
            <person name="Villasante A."/>
            <person name="Walenz B."/>
            <person name="Wang J."/>
            <person name="Wasserman M."/>
            <person name="Watts T."/>
            <person name="Wilson D."/>
            <person name="Wilson R.K."/>
            <person name="Wing R.A."/>
            <person name="Wolfner M.F."/>
            <person name="Wong A."/>
            <person name="Wong G.K."/>
            <person name="Wu C.I."/>
            <person name="Wu G."/>
            <person name="Yamamoto D."/>
            <person name="Yang H.P."/>
            <person name="Yang S.P."/>
            <person name="Yorke J.A."/>
            <person name="Yoshida K."/>
            <person name="Zdobnov E."/>
            <person name="Zhang P."/>
            <person name="Zhang Y."/>
            <person name="Zimin A.V."/>
            <person name="Baldwin J."/>
            <person name="Abdouelleil A."/>
            <person name="Abdulkadir J."/>
            <person name="Abebe A."/>
            <person name="Abera B."/>
            <person name="Abreu J."/>
            <person name="Acer S.C."/>
            <person name="Aftuck L."/>
            <person name="Alexander A."/>
            <person name="An P."/>
            <person name="Anderson E."/>
            <person name="Anderson S."/>
            <person name="Arachi H."/>
            <person name="Azer M."/>
            <person name="Bachantsang P."/>
            <person name="Barry A."/>
            <person name="Bayul T."/>
            <person name="Berlin A."/>
            <person name="Bessette D."/>
            <person name="Bloom T."/>
            <person name="Blye J."/>
            <person name="Boguslavskiy L."/>
            <person name="Bonnet C."/>
            <person name="Boukhgalter B."/>
            <person name="Bourzgui I."/>
            <person name="Brown A."/>
            <person name="Cahill P."/>
            <person name="Channer S."/>
            <person name="Cheshatsang Y."/>
            <person name="Chuda L."/>
            <person name="Citroen M."/>
            <person name="Collymore A."/>
            <person name="Cooke P."/>
            <person name="Costello M."/>
            <person name="D'Aco K."/>
            <person name="Daza R."/>
            <person name="De Haan G."/>
            <person name="DeGray S."/>
            <person name="DeMaso C."/>
            <person name="Dhargay N."/>
            <person name="Dooley K."/>
            <person name="Dooley E."/>
            <person name="Doricent M."/>
            <person name="Dorje P."/>
            <person name="Dorjee K."/>
            <person name="Dupes A."/>
            <person name="Elong R."/>
            <person name="Falk J."/>
            <person name="Farina A."/>
            <person name="Faro S."/>
            <person name="Ferguson D."/>
            <person name="Fisher S."/>
            <person name="Foley C.D."/>
            <person name="Franke A."/>
            <person name="Friedrich D."/>
            <person name="Gadbois L."/>
            <person name="Gearin G."/>
            <person name="Gearin C.R."/>
            <person name="Giannoukos G."/>
            <person name="Goode T."/>
            <person name="Graham J."/>
            <person name="Grandbois E."/>
            <person name="Grewal S."/>
            <person name="Gyaltsen K."/>
            <person name="Hafez N."/>
            <person name="Hagos B."/>
            <person name="Hall J."/>
            <person name="Henson C."/>
            <person name="Hollinger A."/>
            <person name="Honan T."/>
            <person name="Huard M.D."/>
            <person name="Hughes L."/>
            <person name="Hurhula B."/>
            <person name="Husby M.E."/>
            <person name="Kamat A."/>
            <person name="Kanga B."/>
            <person name="Kashin S."/>
            <person name="Khazanovich D."/>
            <person name="Kisner P."/>
            <person name="Lance K."/>
            <person name="Lara M."/>
            <person name="Lee W."/>
            <person name="Lennon N."/>
            <person name="Letendre F."/>
            <person name="LeVine R."/>
            <person name="Lipovsky A."/>
            <person name="Liu X."/>
            <person name="Liu J."/>
            <person name="Liu S."/>
            <person name="Lokyitsang T."/>
            <person name="Lokyitsang Y."/>
            <person name="Lubonja R."/>
            <person name="Lui A."/>
            <person name="MacDonald P."/>
            <person name="Magnisalis V."/>
            <person name="Maru K."/>
            <person name="Matthews C."/>
            <person name="McCusker W."/>
            <person name="McDonough S."/>
            <person name="Mehta T."/>
            <person name="Meldrim J."/>
            <person name="Meneus L."/>
            <person name="Mihai O."/>
            <person name="Mihalev A."/>
            <person name="Mihova T."/>
            <person name="Mittelman R."/>
            <person name="Mlenga V."/>
            <person name="Montmayeur A."/>
            <person name="Mulrain L."/>
            <person name="Navidi A."/>
            <person name="Naylor J."/>
            <person name="Negash T."/>
            <person name="Nguyen T."/>
            <person name="Nguyen N."/>
            <person name="Nicol R."/>
            <person name="Norbu C."/>
            <person name="Norbu N."/>
            <person name="Novod N."/>
            <person name="O'Neill B."/>
            <person name="Osman S."/>
            <person name="Markiewicz E."/>
            <person name="Oyono O.L."/>
            <person name="Patti C."/>
            <person name="Phunkhang P."/>
            <person name="Pierre F."/>
            <person name="Priest M."/>
            <person name="Raghuraman S."/>
            <person name="Rege F."/>
            <person name="Reyes R."/>
            <person name="Rise C."/>
            <person name="Rogov P."/>
            <person name="Ross K."/>
            <person name="Ryan E."/>
            <person name="Settipalli S."/>
            <person name="Shea T."/>
            <person name="Sherpa N."/>
            <person name="Shi L."/>
            <person name="Shih D."/>
            <person name="Sparrow T."/>
            <person name="Spaulding J."/>
            <person name="Stalker J."/>
            <person name="Stange-Thomann N."/>
            <person name="Stavropoulos S."/>
            <person name="Stone C."/>
            <person name="Strader C."/>
            <person name="Tesfaye S."/>
            <person name="Thomson T."/>
            <person name="Thoulutsang Y."/>
            <person name="Thoulutsang D."/>
            <person name="Topham K."/>
            <person name="Topping I."/>
            <person name="Tsamla T."/>
            <person name="Vassiliev H."/>
            <person name="Vo A."/>
            <person name="Wangchuk T."/>
            <person name="Wangdi T."/>
            <person name="Weiand M."/>
            <person name="Wilkinson J."/>
            <person name="Wilson A."/>
            <person name="Yadav S."/>
            <person name="Young G."/>
            <person name="Yu Q."/>
            <person name="Zembek L."/>
            <person name="Zhong D."/>
            <person name="Zimmer A."/>
            <person name="Zwirko Z."/>
            <person name="Jaffe D.B."/>
            <person name="Alvarez P."/>
            <person name="Brockman W."/>
            <person name="Butler J."/>
            <person name="Chin C."/>
            <person name="Gnerre S."/>
            <person name="Grabherr M."/>
            <person name="Kleber M."/>
            <person name="Mauceli E."/>
            <person name="MacCallum I."/>
        </authorList>
    </citation>
    <scope>NUCLEOTIDE SEQUENCE [LARGE SCALE GENOMIC DNA]</scope>
    <source>
        <strain evidence="2">MSH-3 / Tucson 14011-0111.49</strain>
    </source>
</reference>
<organism evidence="2">
    <name type="scientific">Drosophila persimilis</name>
    <name type="common">Fruit fly</name>
    <dbReference type="NCBI Taxonomy" id="7234"/>
    <lineage>
        <taxon>Eukaryota</taxon>
        <taxon>Metazoa</taxon>
        <taxon>Ecdysozoa</taxon>
        <taxon>Arthropoda</taxon>
        <taxon>Hexapoda</taxon>
        <taxon>Insecta</taxon>
        <taxon>Pterygota</taxon>
        <taxon>Neoptera</taxon>
        <taxon>Endopterygota</taxon>
        <taxon>Diptera</taxon>
        <taxon>Brachycera</taxon>
        <taxon>Muscomorpha</taxon>
        <taxon>Ephydroidea</taxon>
        <taxon>Drosophilidae</taxon>
        <taxon>Drosophila</taxon>
        <taxon>Sophophora</taxon>
    </lineage>
</organism>
<dbReference type="AlphaFoldDB" id="B4GRT6"/>
<evidence type="ECO:0000313" key="2">
    <source>
        <dbReference type="Proteomes" id="UP000008744"/>
    </source>
</evidence>
<sequence length="73" mass="8154">MEAAKTQPVAQRGKVSTRLEKEVLKETLIDFTLQTDSRPLTPDPRPQTQTCSEAATFQVSIILLLVPVLQFKT</sequence>
<dbReference type="EMBL" id="CH479188">
    <property type="protein sequence ID" value="EDW40471.1"/>
    <property type="molecule type" value="Genomic_DNA"/>
</dbReference>
<name>B4GRT6_DROPE</name>